<evidence type="ECO:0000256" key="2">
    <source>
        <dbReference type="ARBA" id="ARBA00018256"/>
    </source>
</evidence>
<feature type="region of interest" description="Disordered" evidence="4">
    <location>
        <begin position="1"/>
        <end position="47"/>
    </location>
</feature>
<dbReference type="GO" id="GO:0080008">
    <property type="term" value="C:Cul4-RING E3 ubiquitin ligase complex"/>
    <property type="evidence" value="ECO:0007669"/>
    <property type="project" value="TreeGrafter"/>
</dbReference>
<reference evidence="6" key="1">
    <citation type="journal article" date="2015" name="Sci. Rep.">
        <title>Spliced leader RNA trans-splicing discovered in copepods.</title>
        <authorList>
            <person name="Yang F."/>
            <person name="Xu D."/>
            <person name="Zhuang Y."/>
            <person name="Yi X."/>
            <person name="Huang Y."/>
            <person name="Chen H."/>
            <person name="Lin S."/>
            <person name="Campbell D.A."/>
            <person name="Sturm N.R."/>
            <person name="Liu G."/>
            <person name="Zhang H."/>
        </authorList>
    </citation>
    <scope>NUCLEOTIDE SEQUENCE</scope>
</reference>
<dbReference type="InterPro" id="IPR018276">
    <property type="entry name" value="DDA1_dom"/>
</dbReference>
<dbReference type="AlphaFoldDB" id="A0A0U2V876"/>
<comment type="similarity">
    <text evidence="1">Belongs to the DDA1 family.</text>
</comment>
<proteinExistence type="evidence at transcript level"/>
<sequence length="144" mass="15536">MSASSLLKDLPSRNKDNFTKINLANHQRSSNTKKSTYISTKDVPPEQIIVTESTNILLRFLHQQWDKKTNKKRTGEAETQDETAAKKARLESDDTYAEGPSGGWGPPGGSETSGEPSGSGTSAGPSGPPPPYDPSSSSRFTRLL</sequence>
<dbReference type="EMBL" id="KT755387">
    <property type="protein sequence ID" value="ALS05221.1"/>
    <property type="molecule type" value="mRNA"/>
</dbReference>
<dbReference type="PANTHER" id="PTHR31879">
    <property type="entry name" value="DET1- AND DDB1-ASSOCIATED PROTEIN 1"/>
    <property type="match status" value="1"/>
</dbReference>
<dbReference type="InterPro" id="IPR033575">
    <property type="entry name" value="DDA1-like"/>
</dbReference>
<feature type="compositionally biased region" description="Low complexity" evidence="4">
    <location>
        <begin position="109"/>
        <end position="125"/>
    </location>
</feature>
<dbReference type="PANTHER" id="PTHR31879:SF2">
    <property type="entry name" value="DET1- AND DDB1-ASSOCIATED PROTEIN 1"/>
    <property type="match status" value="1"/>
</dbReference>
<dbReference type="Pfam" id="PF10172">
    <property type="entry name" value="DDA1"/>
    <property type="match status" value="1"/>
</dbReference>
<name>A0A0U2V876_9MAXI</name>
<evidence type="ECO:0000256" key="1">
    <source>
        <dbReference type="ARBA" id="ARBA00008042"/>
    </source>
</evidence>
<evidence type="ECO:0000256" key="3">
    <source>
        <dbReference type="ARBA" id="ARBA00045586"/>
    </source>
</evidence>
<evidence type="ECO:0000256" key="4">
    <source>
        <dbReference type="SAM" id="MobiDB-lite"/>
    </source>
</evidence>
<feature type="compositionally biased region" description="Basic and acidic residues" evidence="4">
    <location>
        <begin position="83"/>
        <end position="92"/>
    </location>
</feature>
<dbReference type="GO" id="GO:0032436">
    <property type="term" value="P:positive regulation of proteasomal ubiquitin-dependent protein catabolic process"/>
    <property type="evidence" value="ECO:0007669"/>
    <property type="project" value="TreeGrafter"/>
</dbReference>
<feature type="compositionally biased region" description="Polar residues" evidence="4">
    <location>
        <begin position="19"/>
        <end position="39"/>
    </location>
</feature>
<feature type="region of interest" description="Disordered" evidence="4">
    <location>
        <begin position="63"/>
        <end position="144"/>
    </location>
</feature>
<organism evidence="6">
    <name type="scientific">Tortanus dextrilobatus</name>
    <dbReference type="NCBI Taxonomy" id="207953"/>
    <lineage>
        <taxon>Eukaryota</taxon>
        <taxon>Metazoa</taxon>
        <taxon>Ecdysozoa</taxon>
        <taxon>Arthropoda</taxon>
        <taxon>Crustacea</taxon>
        <taxon>Multicrustacea</taxon>
        <taxon>Hexanauplia</taxon>
        <taxon>Copepoda</taxon>
        <taxon>Calanoida</taxon>
        <taxon>Tortanidae</taxon>
        <taxon>Tortanus</taxon>
    </lineage>
</organism>
<feature type="compositionally biased region" description="Basic and acidic residues" evidence="4">
    <location>
        <begin position="64"/>
        <end position="76"/>
    </location>
</feature>
<protein>
    <recommendedName>
        <fullName evidence="2">DET1- and DDB1-associated protein 1</fullName>
    </recommendedName>
</protein>
<evidence type="ECO:0000259" key="5">
    <source>
        <dbReference type="Pfam" id="PF10172"/>
    </source>
</evidence>
<feature type="domain" description="DET1- and DDB1-associated protein 1" evidence="5">
    <location>
        <begin position="5"/>
        <end position="67"/>
    </location>
</feature>
<evidence type="ECO:0000313" key="6">
    <source>
        <dbReference type="EMBL" id="ALS05221.1"/>
    </source>
</evidence>
<comment type="function">
    <text evidence="3">Functions as a component of numerous distinct DCX (DDB1-CUL4-X-box) E3 ubiquitin-protein ligase complexes which mediate the ubiquitination and subsequent proteasomal degradation of target proteins. In the DCX complexes, acts as a scaffolding subunit required to stabilize the complex.</text>
</comment>
<accession>A0A0U2V876</accession>